<proteinExistence type="predicted"/>
<comment type="caution">
    <text evidence="2">The sequence shown here is derived from an EMBL/GenBank/DDBJ whole genome shotgun (WGS) entry which is preliminary data.</text>
</comment>
<evidence type="ECO:0000256" key="1">
    <source>
        <dbReference type="SAM" id="MobiDB-lite"/>
    </source>
</evidence>
<feature type="region of interest" description="Disordered" evidence="1">
    <location>
        <begin position="1"/>
        <end position="35"/>
    </location>
</feature>
<protein>
    <submittedName>
        <fullName evidence="2">Uncharacterized protein</fullName>
    </submittedName>
</protein>
<name>A0A8H5C4K8_9AGAR</name>
<sequence length="69" mass="7854">MPGRRALARSREFDPLPFNERGNSPQSRFIEDPLPHNSHTARGKHFCCVFVIRGALTYLRSLTVPGIYV</sequence>
<dbReference type="AlphaFoldDB" id="A0A8H5C4K8"/>
<dbReference type="Proteomes" id="UP000541558">
    <property type="component" value="Unassembled WGS sequence"/>
</dbReference>
<keyword evidence="3" id="KW-1185">Reference proteome</keyword>
<evidence type="ECO:0000313" key="3">
    <source>
        <dbReference type="Proteomes" id="UP000541558"/>
    </source>
</evidence>
<dbReference type="OrthoDB" id="10543092at2759"/>
<accession>A0A8H5C4K8</accession>
<gene>
    <name evidence="2" type="ORF">D9611_009965</name>
</gene>
<evidence type="ECO:0000313" key="2">
    <source>
        <dbReference type="EMBL" id="KAF5334893.1"/>
    </source>
</evidence>
<reference evidence="2 3" key="1">
    <citation type="journal article" date="2020" name="ISME J.">
        <title>Uncovering the hidden diversity of litter-decomposition mechanisms in mushroom-forming fungi.</title>
        <authorList>
            <person name="Floudas D."/>
            <person name="Bentzer J."/>
            <person name="Ahren D."/>
            <person name="Johansson T."/>
            <person name="Persson P."/>
            <person name="Tunlid A."/>
        </authorList>
    </citation>
    <scope>NUCLEOTIDE SEQUENCE [LARGE SCALE GENOMIC DNA]</scope>
    <source>
        <strain evidence="2 3">CBS 175.51</strain>
    </source>
</reference>
<organism evidence="2 3">
    <name type="scientific">Ephemerocybe angulata</name>
    <dbReference type="NCBI Taxonomy" id="980116"/>
    <lineage>
        <taxon>Eukaryota</taxon>
        <taxon>Fungi</taxon>
        <taxon>Dikarya</taxon>
        <taxon>Basidiomycota</taxon>
        <taxon>Agaricomycotina</taxon>
        <taxon>Agaricomycetes</taxon>
        <taxon>Agaricomycetidae</taxon>
        <taxon>Agaricales</taxon>
        <taxon>Agaricineae</taxon>
        <taxon>Psathyrellaceae</taxon>
        <taxon>Ephemerocybe</taxon>
    </lineage>
</organism>
<dbReference type="EMBL" id="JAACJK010000065">
    <property type="protein sequence ID" value="KAF5334893.1"/>
    <property type="molecule type" value="Genomic_DNA"/>
</dbReference>